<sequence length="180" mass="20662">MSHSLKDEFSQYKDLSIEGASFLADLEKTIAQDLWQSAGGHWSLESTKNFRKLAMQKLAAEVQGPSRSDFQSAWISVIRDFHKNQWGEQRLLKKEKKPETKEDKIFWELFSYIWILLQATLVTKTAVFYFGIKSAEEDTTEGRIYVLLAIAFSFISLGVFAYRKSKKKKDPKDDGSSSAM</sequence>
<dbReference type="AlphaFoldDB" id="A0A162GHX5"/>
<accession>A0A162GHX5</accession>
<keyword evidence="1" id="KW-0812">Transmembrane</keyword>
<name>A0A162GHX5_BDEBC</name>
<keyword evidence="1" id="KW-0472">Membrane</keyword>
<feature type="transmembrane region" description="Helical" evidence="1">
    <location>
        <begin position="144"/>
        <end position="162"/>
    </location>
</feature>
<dbReference type="RefSeq" id="WP_063204889.1">
    <property type="nucleotide sequence ID" value="NZ_LUKD01000001.1"/>
</dbReference>
<gene>
    <name evidence="2" type="ORF">AZI87_02745</name>
</gene>
<dbReference type="EMBL" id="LUKD01000001">
    <property type="protein sequence ID" value="KYG68191.1"/>
    <property type="molecule type" value="Genomic_DNA"/>
</dbReference>
<evidence type="ECO:0000256" key="1">
    <source>
        <dbReference type="SAM" id="Phobius"/>
    </source>
</evidence>
<organism evidence="2 3">
    <name type="scientific">Bdellovibrio bacteriovorus</name>
    <dbReference type="NCBI Taxonomy" id="959"/>
    <lineage>
        <taxon>Bacteria</taxon>
        <taxon>Pseudomonadati</taxon>
        <taxon>Bdellovibrionota</taxon>
        <taxon>Bdellovibrionia</taxon>
        <taxon>Bdellovibrionales</taxon>
        <taxon>Pseudobdellovibrionaceae</taxon>
        <taxon>Bdellovibrio</taxon>
    </lineage>
</organism>
<reference evidence="2 3" key="1">
    <citation type="submission" date="2016-03" db="EMBL/GenBank/DDBJ databases">
        <authorList>
            <person name="Ploux O."/>
        </authorList>
    </citation>
    <scope>NUCLEOTIDE SEQUENCE [LARGE SCALE GENOMIC DNA]</scope>
    <source>
        <strain evidence="2 3">EC13</strain>
    </source>
</reference>
<dbReference type="Proteomes" id="UP000075799">
    <property type="component" value="Unassembled WGS sequence"/>
</dbReference>
<dbReference type="OrthoDB" id="5294461at2"/>
<proteinExistence type="predicted"/>
<keyword evidence="1" id="KW-1133">Transmembrane helix</keyword>
<feature type="transmembrane region" description="Helical" evidence="1">
    <location>
        <begin position="109"/>
        <end position="132"/>
    </location>
</feature>
<protein>
    <submittedName>
        <fullName evidence="2">Uncharacterized protein</fullName>
    </submittedName>
</protein>
<evidence type="ECO:0000313" key="2">
    <source>
        <dbReference type="EMBL" id="KYG68191.1"/>
    </source>
</evidence>
<evidence type="ECO:0000313" key="3">
    <source>
        <dbReference type="Proteomes" id="UP000075799"/>
    </source>
</evidence>
<comment type="caution">
    <text evidence="2">The sequence shown here is derived from an EMBL/GenBank/DDBJ whole genome shotgun (WGS) entry which is preliminary data.</text>
</comment>